<accession>A0A4R7VD33</accession>
<gene>
    <name evidence="2" type="ORF">CLV71_110207</name>
</gene>
<protein>
    <recommendedName>
        <fullName evidence="4">DUF3060 family protein</fullName>
    </recommendedName>
</protein>
<evidence type="ECO:0000256" key="1">
    <source>
        <dbReference type="SAM" id="MobiDB-lite"/>
    </source>
</evidence>
<reference evidence="2 3" key="1">
    <citation type="submission" date="2019-03" db="EMBL/GenBank/DDBJ databases">
        <title>Genomic Encyclopedia of Archaeal and Bacterial Type Strains, Phase II (KMG-II): from individual species to whole genera.</title>
        <authorList>
            <person name="Goeker M."/>
        </authorList>
    </citation>
    <scope>NUCLEOTIDE SEQUENCE [LARGE SCALE GENOMIC DNA]</scope>
    <source>
        <strain evidence="2 3">DSM 45499</strain>
    </source>
</reference>
<feature type="compositionally biased region" description="Polar residues" evidence="1">
    <location>
        <begin position="39"/>
        <end position="49"/>
    </location>
</feature>
<comment type="caution">
    <text evidence="2">The sequence shown here is derived from an EMBL/GenBank/DDBJ whole genome shotgun (WGS) entry which is preliminary data.</text>
</comment>
<dbReference type="PROSITE" id="PS51257">
    <property type="entry name" value="PROKAR_LIPOPROTEIN"/>
    <property type="match status" value="1"/>
</dbReference>
<dbReference type="InterPro" id="IPR021417">
    <property type="entry name" value="DUF3060"/>
</dbReference>
<dbReference type="RefSeq" id="WP_133905528.1">
    <property type="nucleotide sequence ID" value="NZ_SOCP01000010.1"/>
</dbReference>
<feature type="region of interest" description="Disordered" evidence="1">
    <location>
        <begin position="36"/>
        <end position="56"/>
    </location>
</feature>
<name>A0A4R7VD33_9PSEU</name>
<proteinExistence type="predicted"/>
<organism evidence="2 3">
    <name type="scientific">Actinophytocola oryzae</name>
    <dbReference type="NCBI Taxonomy" id="502181"/>
    <lineage>
        <taxon>Bacteria</taxon>
        <taxon>Bacillati</taxon>
        <taxon>Actinomycetota</taxon>
        <taxon>Actinomycetes</taxon>
        <taxon>Pseudonocardiales</taxon>
        <taxon>Pseudonocardiaceae</taxon>
    </lineage>
</organism>
<dbReference type="AlphaFoldDB" id="A0A4R7VD33"/>
<dbReference type="Pfam" id="PF11259">
    <property type="entry name" value="DUF3060"/>
    <property type="match status" value="1"/>
</dbReference>
<dbReference type="Proteomes" id="UP000294927">
    <property type="component" value="Unassembled WGS sequence"/>
</dbReference>
<evidence type="ECO:0000313" key="3">
    <source>
        <dbReference type="Proteomes" id="UP000294927"/>
    </source>
</evidence>
<evidence type="ECO:0000313" key="2">
    <source>
        <dbReference type="EMBL" id="TDV47024.1"/>
    </source>
</evidence>
<sequence>MRLAIPAIAVLLLLSACDTGEDDGAVDLPLGESTGAVEQISTPPSTTSGDLGPGTGTAGLTVTESGLADTLDCGTGNYVVVDGSNNGLTITGTCTTVTVNGHDNTLRLAEASEITVAGVFNTIAWASGNPTVSDTGTQNKVGQG</sequence>
<evidence type="ECO:0008006" key="4">
    <source>
        <dbReference type="Google" id="ProtNLM"/>
    </source>
</evidence>
<dbReference type="EMBL" id="SOCP01000010">
    <property type="protein sequence ID" value="TDV47024.1"/>
    <property type="molecule type" value="Genomic_DNA"/>
</dbReference>
<keyword evidence="3" id="KW-1185">Reference proteome</keyword>